<dbReference type="Pfam" id="PF00072">
    <property type="entry name" value="Response_reg"/>
    <property type="match status" value="1"/>
</dbReference>
<evidence type="ECO:0000259" key="2">
    <source>
        <dbReference type="PROSITE" id="PS50110"/>
    </source>
</evidence>
<dbReference type="InterPro" id="IPR007492">
    <property type="entry name" value="LytTR_DNA-bd_dom"/>
</dbReference>
<accession>A0A3D8GRE5</accession>
<dbReference type="Proteomes" id="UP000257144">
    <property type="component" value="Unassembled WGS sequence"/>
</dbReference>
<dbReference type="PROSITE" id="PS50110">
    <property type="entry name" value="RESPONSE_REGULATORY"/>
    <property type="match status" value="1"/>
</dbReference>
<dbReference type="Gene3D" id="2.20.25.10">
    <property type="match status" value="1"/>
</dbReference>
<name>A0A3D8GRE5_9BACI</name>
<dbReference type="PANTHER" id="PTHR37299">
    <property type="entry name" value="TRANSCRIPTIONAL REGULATOR-RELATED"/>
    <property type="match status" value="1"/>
</dbReference>
<evidence type="ECO:0000313" key="5">
    <source>
        <dbReference type="Proteomes" id="UP000257144"/>
    </source>
</evidence>
<sequence>MIRAYVVEDELFAREDLKDILSQSNKIEVVGEADGIHKAHVDIQQLEPDVVFLDIHLANTNGIELADKLRSLKNPPFIVFATAFEEYAVKAFELDAADYILKPFDEKRIERTIDKIVKWYQLKKEESRQQRANHGTQNLNLNKLPVVKDDRIILIDIQNIFYFGTENRHVFVKTVDDKYDIDTNLYEIEKKLENYSFLRVHRGCIINLQYVSEIEQWFNGTYNIILSDGSKLPVSRSYAKTVRQYLGF</sequence>
<evidence type="ECO:0000259" key="3">
    <source>
        <dbReference type="PROSITE" id="PS50930"/>
    </source>
</evidence>
<dbReference type="AlphaFoldDB" id="A0A3D8GRE5"/>
<reference evidence="4 5" key="1">
    <citation type="submission" date="2018-07" db="EMBL/GenBank/DDBJ databases">
        <title>Bacillus sp. YLB-04 draft genome sequence.</title>
        <authorList>
            <person name="Yu L."/>
            <person name="Tang X."/>
        </authorList>
    </citation>
    <scope>NUCLEOTIDE SEQUENCE [LARGE SCALE GENOMIC DNA]</scope>
    <source>
        <strain evidence="4 5">YLB-04</strain>
    </source>
</reference>
<keyword evidence="1" id="KW-0597">Phosphoprotein</keyword>
<keyword evidence="4" id="KW-0238">DNA-binding</keyword>
<evidence type="ECO:0000256" key="1">
    <source>
        <dbReference type="PROSITE-ProRule" id="PRU00169"/>
    </source>
</evidence>
<dbReference type="InterPro" id="IPR011006">
    <property type="entry name" value="CheY-like_superfamily"/>
</dbReference>
<dbReference type="OrthoDB" id="9809318at2"/>
<dbReference type="SMART" id="SM00448">
    <property type="entry name" value="REC"/>
    <property type="match status" value="1"/>
</dbReference>
<dbReference type="Gene3D" id="2.40.50.40">
    <property type="match status" value="1"/>
</dbReference>
<dbReference type="GO" id="GO:0000156">
    <property type="term" value="F:phosphorelay response regulator activity"/>
    <property type="evidence" value="ECO:0007669"/>
    <property type="project" value="InterPro"/>
</dbReference>
<dbReference type="PROSITE" id="PS50930">
    <property type="entry name" value="HTH_LYTTR"/>
    <property type="match status" value="1"/>
</dbReference>
<feature type="domain" description="Response regulatory" evidence="2">
    <location>
        <begin position="3"/>
        <end position="117"/>
    </location>
</feature>
<gene>
    <name evidence="4" type="ORF">DRW41_11335</name>
</gene>
<dbReference type="EMBL" id="QNQT01000004">
    <property type="protein sequence ID" value="RDU36646.1"/>
    <property type="molecule type" value="Genomic_DNA"/>
</dbReference>
<organism evidence="4 5">
    <name type="scientific">Neobacillus piezotolerans</name>
    <dbReference type="NCBI Taxonomy" id="2259171"/>
    <lineage>
        <taxon>Bacteria</taxon>
        <taxon>Bacillati</taxon>
        <taxon>Bacillota</taxon>
        <taxon>Bacilli</taxon>
        <taxon>Bacillales</taxon>
        <taxon>Bacillaceae</taxon>
        <taxon>Neobacillus</taxon>
    </lineage>
</organism>
<dbReference type="Pfam" id="PF04397">
    <property type="entry name" value="LytTR"/>
    <property type="match status" value="1"/>
</dbReference>
<feature type="modified residue" description="4-aspartylphosphate" evidence="1">
    <location>
        <position position="54"/>
    </location>
</feature>
<feature type="domain" description="HTH LytTR-type" evidence="3">
    <location>
        <begin position="144"/>
        <end position="248"/>
    </location>
</feature>
<proteinExistence type="predicted"/>
<dbReference type="InterPro" id="IPR046947">
    <property type="entry name" value="LytR-like"/>
</dbReference>
<evidence type="ECO:0000313" key="4">
    <source>
        <dbReference type="EMBL" id="RDU36646.1"/>
    </source>
</evidence>
<dbReference type="SMART" id="SM00850">
    <property type="entry name" value="LytTR"/>
    <property type="match status" value="1"/>
</dbReference>
<dbReference type="GO" id="GO:0003677">
    <property type="term" value="F:DNA binding"/>
    <property type="evidence" value="ECO:0007669"/>
    <property type="project" value="UniProtKB-KW"/>
</dbReference>
<comment type="caution">
    <text evidence="4">The sequence shown here is derived from an EMBL/GenBank/DDBJ whole genome shotgun (WGS) entry which is preliminary data.</text>
</comment>
<dbReference type="PANTHER" id="PTHR37299:SF4">
    <property type="entry name" value="TRANSCRIPTIONAL REGULATOR"/>
    <property type="match status" value="1"/>
</dbReference>
<dbReference type="InterPro" id="IPR001789">
    <property type="entry name" value="Sig_transdc_resp-reg_receiver"/>
</dbReference>
<keyword evidence="5" id="KW-1185">Reference proteome</keyword>
<protein>
    <submittedName>
        <fullName evidence="4">DNA-binding response regulator</fullName>
    </submittedName>
</protein>
<dbReference type="Gene3D" id="3.40.50.2300">
    <property type="match status" value="1"/>
</dbReference>
<dbReference type="SUPFAM" id="SSF52172">
    <property type="entry name" value="CheY-like"/>
    <property type="match status" value="1"/>
</dbReference>